<keyword evidence="6" id="KW-1185">Reference proteome</keyword>
<dbReference type="InterPro" id="IPR012289">
    <property type="entry name" value="Lytic_TGlycosylase_superhlx_L"/>
</dbReference>
<reference evidence="5 6" key="1">
    <citation type="submission" date="2019-03" db="EMBL/GenBank/DDBJ databases">
        <title>Genomic Encyclopedia of Type Strains, Phase IV (KMG-IV): sequencing the most valuable type-strain genomes for metagenomic binning, comparative biology and taxonomic classification.</title>
        <authorList>
            <person name="Goeker M."/>
        </authorList>
    </citation>
    <scope>NUCLEOTIDE SEQUENCE [LARGE SCALE GENOMIC DNA]</scope>
    <source>
        <strain evidence="5 6">DSM 21667</strain>
    </source>
</reference>
<dbReference type="CDD" id="cd13401">
    <property type="entry name" value="Slt70-like"/>
    <property type="match status" value="1"/>
</dbReference>
<keyword evidence="2" id="KW-0732">Signal</keyword>
<proteinExistence type="inferred from homology"/>
<organism evidence="5 6">
    <name type="scientific">Tahibacter aquaticus</name>
    <dbReference type="NCBI Taxonomy" id="520092"/>
    <lineage>
        <taxon>Bacteria</taxon>
        <taxon>Pseudomonadati</taxon>
        <taxon>Pseudomonadota</taxon>
        <taxon>Gammaproteobacteria</taxon>
        <taxon>Lysobacterales</taxon>
        <taxon>Rhodanobacteraceae</taxon>
        <taxon>Tahibacter</taxon>
    </lineage>
</organism>
<dbReference type="Proteomes" id="UP000295293">
    <property type="component" value="Unassembled WGS sequence"/>
</dbReference>
<protein>
    <submittedName>
        <fullName evidence="5">Soluble lytic murein transglycosylase</fullName>
    </submittedName>
</protein>
<dbReference type="Gene3D" id="1.10.530.10">
    <property type="match status" value="1"/>
</dbReference>
<dbReference type="AlphaFoldDB" id="A0A4R6YLT0"/>
<evidence type="ECO:0000259" key="4">
    <source>
        <dbReference type="Pfam" id="PF14718"/>
    </source>
</evidence>
<dbReference type="RefSeq" id="WP_133821556.1">
    <property type="nucleotide sequence ID" value="NZ_SNZH01000022.1"/>
</dbReference>
<evidence type="ECO:0000256" key="2">
    <source>
        <dbReference type="ARBA" id="ARBA00022729"/>
    </source>
</evidence>
<evidence type="ECO:0000259" key="3">
    <source>
        <dbReference type="Pfam" id="PF01464"/>
    </source>
</evidence>
<comment type="similarity">
    <text evidence="1">Belongs to the transglycosylase Slt family.</text>
</comment>
<feature type="domain" description="Transglycosylase SLT" evidence="3">
    <location>
        <begin position="487"/>
        <end position="599"/>
    </location>
</feature>
<dbReference type="InterPro" id="IPR008939">
    <property type="entry name" value="Lytic_TGlycosylase_superhlx_U"/>
</dbReference>
<comment type="caution">
    <text evidence="5">The sequence shown here is derived from an EMBL/GenBank/DDBJ whole genome shotgun (WGS) entry which is preliminary data.</text>
</comment>
<dbReference type="GO" id="GO:0004553">
    <property type="term" value="F:hydrolase activity, hydrolyzing O-glycosyl compounds"/>
    <property type="evidence" value="ECO:0007669"/>
    <property type="project" value="InterPro"/>
</dbReference>
<dbReference type="Pfam" id="PF14718">
    <property type="entry name" value="SLT_L"/>
    <property type="match status" value="1"/>
</dbReference>
<dbReference type="EMBL" id="SNZH01000022">
    <property type="protein sequence ID" value="TDR38213.1"/>
    <property type="molecule type" value="Genomic_DNA"/>
</dbReference>
<evidence type="ECO:0000256" key="1">
    <source>
        <dbReference type="ARBA" id="ARBA00007734"/>
    </source>
</evidence>
<dbReference type="PANTHER" id="PTHR37423:SF5">
    <property type="entry name" value="SOLUBLE LYTIC MUREIN TRANSGLYCOSYLASE"/>
    <property type="match status" value="1"/>
</dbReference>
<name>A0A4R6YLT0_9GAMM</name>
<gene>
    <name evidence="5" type="ORF">DFR29_12213</name>
</gene>
<dbReference type="GO" id="GO:0042597">
    <property type="term" value="C:periplasmic space"/>
    <property type="evidence" value="ECO:0007669"/>
    <property type="project" value="InterPro"/>
</dbReference>
<feature type="domain" description="Lytic transglycosylase superhelical linker" evidence="4">
    <location>
        <begin position="411"/>
        <end position="470"/>
    </location>
</feature>
<dbReference type="InterPro" id="IPR008258">
    <property type="entry name" value="Transglycosylase_SLT_dom_1"/>
</dbReference>
<dbReference type="InterPro" id="IPR037061">
    <property type="entry name" value="Lytic_TGlycoase_superhlx_L_sf"/>
</dbReference>
<dbReference type="PANTHER" id="PTHR37423">
    <property type="entry name" value="SOLUBLE LYTIC MUREIN TRANSGLYCOSYLASE-RELATED"/>
    <property type="match status" value="1"/>
</dbReference>
<dbReference type="Gene3D" id="1.10.1240.20">
    <property type="entry name" value="Lytic transglycosylase, superhelical linker domain"/>
    <property type="match status" value="1"/>
</dbReference>
<evidence type="ECO:0000313" key="5">
    <source>
        <dbReference type="EMBL" id="TDR38213.1"/>
    </source>
</evidence>
<sequence>MSRASTSSRPGQRLWSRWLVGFAALLPLVAAAIDRPQERIVFRRALAAVEQGRDWKAEAAELQDYPLLPALQARELLRQLDQLKKADVLAFVARWPDTLSTQELRKNWLIARAEKKQWEDFLAVYVDTGDRELRCHALAARLAGGGTVNWLEDLEKLWAEDRPLPVACDAALDWTQQNKLLDAARIWQRIERGLAAGKPAMIENLAPRLGAADRAAAGHLALALKDAPAALKQAKSWPDDARHRRAVAIALARQARRDSTGAEANYAALARQFKLSATERGDIAAAFALYRATEFDADALKRLADLPAAAQTDATREWRVRVALAASDWNASLKALDALSEKQKADEEWRYLRARVLRKLDRAGEAAPILDKLATEANFYGFLAADWTDKPYAICPASLESDRAAEQRLLDEAGLARAFEWRALDEPREARREWDYTLAKLDLPRRRLAADLAYREGWYDRAVFALNKGEELKLYEQRFPLAREPQIRRASHDTGLDPAWTYAIIRAESAWVEDARSGADAYGLMQLLPGTAARVAKDAGIAYNRAEDLYHGDTNIALGTRYLSQMAERYNGAPWLASAAYNAGPGAVERWLGLRGQLEPDFFIASIPYKETREYVARVLAFSVIYDWRLNGKALAVAARLPRYGQDYAAPGRDTPRKTVTCPLLPADTAQAAPAAAAAPGA</sequence>
<dbReference type="SUPFAM" id="SSF53955">
    <property type="entry name" value="Lysozyme-like"/>
    <property type="match status" value="1"/>
</dbReference>
<dbReference type="Gene3D" id="1.25.20.10">
    <property type="entry name" value="Bacterial muramidases"/>
    <property type="match status" value="1"/>
</dbReference>
<dbReference type="InterPro" id="IPR023346">
    <property type="entry name" value="Lysozyme-like_dom_sf"/>
</dbReference>
<evidence type="ECO:0000313" key="6">
    <source>
        <dbReference type="Proteomes" id="UP000295293"/>
    </source>
</evidence>
<accession>A0A4R6YLT0</accession>
<dbReference type="Pfam" id="PF01464">
    <property type="entry name" value="SLT"/>
    <property type="match status" value="1"/>
</dbReference>
<dbReference type="OrthoDB" id="92254at2"/>
<dbReference type="SUPFAM" id="SSF48435">
    <property type="entry name" value="Bacterial muramidases"/>
    <property type="match status" value="1"/>
</dbReference>